<sequence length="430" mass="48623">MGRFVRWLVFRLLRLYYPRIAVEGLEQLPRGRVMFVLNHPNGLLDPLLLMLILGQPVAFLAKNTFFNNPIGRWMMQSFGALPIYRQRDAAEGSNTRDQNETTFARCRQLLADQHHLALFPEGTSHSEAYLLPLRSGAARIALGAEAEHNWQLDLNIVPIGLWYEDKHIFRSSVLLLVGKPIHVAEFQHAEAEREQAVAGLTSRMAEHLGGVVFQAGNAELLRGLPVMVGWTVDRLRRKRPSGREAYTSLTPSERVHLATLAAKAQRYARTLRLLGIADPWSPQLPLATRWRFWRKFLWTALAFIPAACGIVLSYPMYRLSGIVATRVTKELEVLSTIKLIAGIVLQPIGWIVSSLIIGLLTTWQAGLIVLVLAPLFGFIALRWSERWRAVREATAASWLRLTQPDLTTQLLQRRRDLGEQISNTILSLND</sequence>
<dbReference type="Pfam" id="PF01553">
    <property type="entry name" value="Acyltransferase"/>
    <property type="match status" value="1"/>
</dbReference>
<evidence type="ECO:0000313" key="8">
    <source>
        <dbReference type="Proteomes" id="UP001428290"/>
    </source>
</evidence>
<proteinExistence type="predicted"/>
<dbReference type="RefSeq" id="WP_345721123.1">
    <property type="nucleotide sequence ID" value="NZ_BAABRU010000004.1"/>
</dbReference>
<evidence type="ECO:0000256" key="3">
    <source>
        <dbReference type="ARBA" id="ARBA00022989"/>
    </source>
</evidence>
<comment type="caution">
    <text evidence="7">The sequence shown here is derived from an EMBL/GenBank/DDBJ whole genome shotgun (WGS) entry which is preliminary data.</text>
</comment>
<dbReference type="InterPro" id="IPR036640">
    <property type="entry name" value="ABC1_TM_sf"/>
</dbReference>
<gene>
    <name evidence="7" type="ORF">Hgul01_01269</name>
</gene>
<keyword evidence="4 5" id="KW-0472">Membrane</keyword>
<dbReference type="Proteomes" id="UP001428290">
    <property type="component" value="Unassembled WGS sequence"/>
</dbReference>
<dbReference type="SUPFAM" id="SSF90123">
    <property type="entry name" value="ABC transporter transmembrane region"/>
    <property type="match status" value="1"/>
</dbReference>
<evidence type="ECO:0000256" key="1">
    <source>
        <dbReference type="ARBA" id="ARBA00004651"/>
    </source>
</evidence>
<reference evidence="7 8" key="1">
    <citation type="submission" date="2024-02" db="EMBL/GenBank/DDBJ databases">
        <title>Herpetosiphon gulosus NBRC 112829.</title>
        <authorList>
            <person name="Ichikawa N."/>
            <person name="Katano-Makiyama Y."/>
            <person name="Hidaka K."/>
        </authorList>
    </citation>
    <scope>NUCLEOTIDE SEQUENCE [LARGE SCALE GENOMIC DNA]</scope>
    <source>
        <strain evidence="7 8">NBRC 112829</strain>
    </source>
</reference>
<organism evidence="7 8">
    <name type="scientific">Herpetosiphon gulosus</name>
    <dbReference type="NCBI Taxonomy" id="1973496"/>
    <lineage>
        <taxon>Bacteria</taxon>
        <taxon>Bacillati</taxon>
        <taxon>Chloroflexota</taxon>
        <taxon>Chloroflexia</taxon>
        <taxon>Herpetosiphonales</taxon>
        <taxon>Herpetosiphonaceae</taxon>
        <taxon>Herpetosiphon</taxon>
    </lineage>
</organism>
<name>A0ABP9WYV3_9CHLR</name>
<keyword evidence="3 5" id="KW-1133">Transmembrane helix</keyword>
<protein>
    <recommendedName>
        <fullName evidence="6">Phospholipid/glycerol acyltransferase domain-containing protein</fullName>
    </recommendedName>
</protein>
<evidence type="ECO:0000256" key="4">
    <source>
        <dbReference type="ARBA" id="ARBA00023136"/>
    </source>
</evidence>
<feature type="transmembrane region" description="Helical" evidence="5">
    <location>
        <begin position="296"/>
        <end position="317"/>
    </location>
</feature>
<evidence type="ECO:0000259" key="6">
    <source>
        <dbReference type="SMART" id="SM00563"/>
    </source>
</evidence>
<dbReference type="InterPro" id="IPR002123">
    <property type="entry name" value="Plipid/glycerol_acylTrfase"/>
</dbReference>
<feature type="domain" description="Phospholipid/glycerol acyltransferase" evidence="6">
    <location>
        <begin position="33"/>
        <end position="164"/>
    </location>
</feature>
<feature type="transmembrane region" description="Helical" evidence="5">
    <location>
        <begin position="363"/>
        <end position="381"/>
    </location>
</feature>
<evidence type="ECO:0000256" key="5">
    <source>
        <dbReference type="SAM" id="Phobius"/>
    </source>
</evidence>
<dbReference type="PANTHER" id="PTHR31605">
    <property type="entry name" value="GLYCEROL-3-PHOSPHATE O-ACYLTRANSFERASE 1"/>
    <property type="match status" value="1"/>
</dbReference>
<evidence type="ECO:0000256" key="2">
    <source>
        <dbReference type="ARBA" id="ARBA00022692"/>
    </source>
</evidence>
<dbReference type="SUPFAM" id="SSF69593">
    <property type="entry name" value="Glycerol-3-phosphate (1)-acyltransferase"/>
    <property type="match status" value="1"/>
</dbReference>
<dbReference type="EMBL" id="BAABRU010000004">
    <property type="protein sequence ID" value="GAA5527483.1"/>
    <property type="molecule type" value="Genomic_DNA"/>
</dbReference>
<dbReference type="InterPro" id="IPR052744">
    <property type="entry name" value="GPAT/DAPAT"/>
</dbReference>
<dbReference type="SMART" id="SM00563">
    <property type="entry name" value="PlsC"/>
    <property type="match status" value="1"/>
</dbReference>
<evidence type="ECO:0000313" key="7">
    <source>
        <dbReference type="EMBL" id="GAA5527483.1"/>
    </source>
</evidence>
<comment type="subcellular location">
    <subcellularLocation>
        <location evidence="1">Cell membrane</location>
        <topology evidence="1">Multi-pass membrane protein</topology>
    </subcellularLocation>
</comment>
<dbReference type="PANTHER" id="PTHR31605:SF0">
    <property type="entry name" value="GLYCEROL-3-PHOSPHATE O-ACYLTRANSFERASE 1"/>
    <property type="match status" value="1"/>
</dbReference>
<dbReference type="CDD" id="cd07992">
    <property type="entry name" value="LPLAT_AAK14816-like"/>
    <property type="match status" value="1"/>
</dbReference>
<feature type="transmembrane region" description="Helical" evidence="5">
    <location>
        <begin position="337"/>
        <end position="357"/>
    </location>
</feature>
<accession>A0ABP9WYV3</accession>
<keyword evidence="2 5" id="KW-0812">Transmembrane</keyword>
<keyword evidence="8" id="KW-1185">Reference proteome</keyword>